<dbReference type="AlphaFoldDB" id="N6Z0U8"/>
<protein>
    <submittedName>
        <fullName evidence="3">Plasmid stabilization system</fullName>
    </submittedName>
</protein>
<evidence type="ECO:0000256" key="1">
    <source>
        <dbReference type="ARBA" id="ARBA00006226"/>
    </source>
</evidence>
<dbReference type="PANTHER" id="PTHR33755:SF6">
    <property type="entry name" value="PLASMID STABILIZATION SYSTEM PROTEIN"/>
    <property type="match status" value="1"/>
</dbReference>
<dbReference type="Gene3D" id="3.30.2310.20">
    <property type="entry name" value="RelE-like"/>
    <property type="match status" value="1"/>
</dbReference>
<dbReference type="Proteomes" id="UP000013232">
    <property type="component" value="Unassembled WGS sequence"/>
</dbReference>
<organism evidence="3 4">
    <name type="scientific">Thauera linaloolentis (strain DSM 12138 / JCM 21573 / CCUG 41526 / CIP 105981 / IAM 15112 / NBRC 102519 / 47Lol)</name>
    <dbReference type="NCBI Taxonomy" id="1123367"/>
    <lineage>
        <taxon>Bacteria</taxon>
        <taxon>Pseudomonadati</taxon>
        <taxon>Pseudomonadota</taxon>
        <taxon>Betaproteobacteria</taxon>
        <taxon>Rhodocyclales</taxon>
        <taxon>Zoogloeaceae</taxon>
        <taxon>Thauera</taxon>
    </lineage>
</organism>
<dbReference type="OrthoDB" id="9798046at2"/>
<dbReference type="PANTHER" id="PTHR33755">
    <property type="entry name" value="TOXIN PARE1-RELATED"/>
    <property type="match status" value="1"/>
</dbReference>
<evidence type="ECO:0000256" key="2">
    <source>
        <dbReference type="ARBA" id="ARBA00022649"/>
    </source>
</evidence>
<name>N6Z0U8_THAL4</name>
<dbReference type="EMBL" id="AMXE01000067">
    <property type="protein sequence ID" value="ENO85794.1"/>
    <property type="molecule type" value="Genomic_DNA"/>
</dbReference>
<comment type="similarity">
    <text evidence="1">Belongs to the RelE toxin family.</text>
</comment>
<dbReference type="RefSeq" id="WP_004341820.1">
    <property type="nucleotide sequence ID" value="NZ_AMXE01000067.1"/>
</dbReference>
<accession>N6Z0U8</accession>
<keyword evidence="4" id="KW-1185">Reference proteome</keyword>
<dbReference type="InterPro" id="IPR007712">
    <property type="entry name" value="RelE/ParE_toxin"/>
</dbReference>
<reference evidence="3 4" key="1">
    <citation type="submission" date="2012-09" db="EMBL/GenBank/DDBJ databases">
        <title>Draft Genome Sequences of 6 Strains from Genus Thauera.</title>
        <authorList>
            <person name="Liu B."/>
            <person name="Shapleigh J.P."/>
            <person name="Frostegard A.H."/>
        </authorList>
    </citation>
    <scope>NUCLEOTIDE SEQUENCE [LARGE SCALE GENOMIC DNA]</scope>
    <source>
        <strain evidence="4">47Lol / DSM 12138</strain>
    </source>
</reference>
<dbReference type="InterPro" id="IPR051803">
    <property type="entry name" value="TA_system_RelE-like_toxin"/>
</dbReference>
<keyword evidence="2" id="KW-1277">Toxin-antitoxin system</keyword>
<evidence type="ECO:0000313" key="3">
    <source>
        <dbReference type="EMBL" id="ENO85794.1"/>
    </source>
</evidence>
<comment type="caution">
    <text evidence="3">The sequence shown here is derived from an EMBL/GenBank/DDBJ whole genome shotgun (WGS) entry which is preliminary data.</text>
</comment>
<evidence type="ECO:0000313" key="4">
    <source>
        <dbReference type="Proteomes" id="UP000013232"/>
    </source>
</evidence>
<gene>
    <name evidence="3" type="ORF">C666_14630</name>
</gene>
<sequence length="113" mass="12780">MAEPSWRHRRRSDGEGVLSASAENDLLEAWLYVAEESVSSADRMLDQIEAGAIRLLAQPLMGRERSELAPGLRSWPTSTPYILFYFPNGNGIVVARVLHHARDIPGIDRWPRR</sequence>
<dbReference type="Pfam" id="PF05016">
    <property type="entry name" value="ParE_toxin"/>
    <property type="match status" value="1"/>
</dbReference>
<proteinExistence type="inferred from homology"/>
<dbReference type="eggNOG" id="COG3668">
    <property type="taxonomic scope" value="Bacteria"/>
</dbReference>
<dbReference type="InterPro" id="IPR035093">
    <property type="entry name" value="RelE/ParE_toxin_dom_sf"/>
</dbReference>